<dbReference type="InterPro" id="IPR036866">
    <property type="entry name" value="RibonucZ/Hydroxyglut_hydro"/>
</dbReference>
<evidence type="ECO:0000313" key="9">
    <source>
        <dbReference type="Proteomes" id="UP000542776"/>
    </source>
</evidence>
<dbReference type="HAMAP" id="MF_00653">
    <property type="entry name" value="PQQ_syn_PqqB"/>
    <property type="match status" value="1"/>
</dbReference>
<comment type="pathway">
    <text evidence="1 6">Cofactor biosynthesis; pyrroloquinoline quinone biosynthesis.</text>
</comment>
<evidence type="ECO:0000256" key="6">
    <source>
        <dbReference type="HAMAP-Rule" id="MF_00653"/>
    </source>
</evidence>
<dbReference type="InterPro" id="IPR001279">
    <property type="entry name" value="Metallo-B-lactamas"/>
</dbReference>
<dbReference type="Proteomes" id="UP000542776">
    <property type="component" value="Unassembled WGS sequence"/>
</dbReference>
<dbReference type="EMBL" id="JACIEK010000010">
    <property type="protein sequence ID" value="MBB3999448.1"/>
    <property type="molecule type" value="Genomic_DNA"/>
</dbReference>
<reference evidence="8 9" key="1">
    <citation type="submission" date="2020-08" db="EMBL/GenBank/DDBJ databases">
        <title>Genomic Encyclopedia of Type Strains, Phase IV (KMG-IV): sequencing the most valuable type-strain genomes for metagenomic binning, comparative biology and taxonomic classification.</title>
        <authorList>
            <person name="Goeker M."/>
        </authorList>
    </citation>
    <scope>NUCLEOTIDE SEQUENCE [LARGE SCALE GENOMIC DNA]</scope>
    <source>
        <strain evidence="8 9">DSM 102238</strain>
    </source>
</reference>
<dbReference type="RefSeq" id="WP_312857474.1">
    <property type="nucleotide sequence ID" value="NZ_JACIEK010000010.1"/>
</dbReference>
<sequence>MKILTTARRPRGGPFRLMQGEFGMRLKVLGSAAGGGFPQWNCNYRLSRAVRAGAAGLRPRLQSSLAATSGEGGGWVLFNASPDIRQQINETPELRPAPDAPLRSTPIRAVVLTNADVDHLAGLLSLRERQAFHLYATARVLAVLEANPIFRVLDAAHVRRLPVALGQPFAIEGLDGATGLTAELFPVPGKVALFLETGEADRDFEADPEDTVGVRITDAAGRSAIYAPGCARVDPAFLDRIGGADALLFDGTVFTDDEMERAGVGTKSGRRMGHMPIEGEGSSLQALASARVARRVFVHINNTNPILDETSPERRIVEAAGWDVAFDGMEMVL</sequence>
<protein>
    <recommendedName>
        <fullName evidence="3 6">Coenzyme PQQ synthesis protein B</fullName>
    </recommendedName>
    <alternativeName>
        <fullName evidence="6">Pyrroloquinoline quinone biosynthesis protein B</fullName>
    </alternativeName>
</protein>
<evidence type="ECO:0000256" key="4">
    <source>
        <dbReference type="ARBA" id="ARBA00022448"/>
    </source>
</evidence>
<keyword evidence="4 6" id="KW-0813">Transport</keyword>
<dbReference type="AlphaFoldDB" id="A0A7W6ML35"/>
<evidence type="ECO:0000313" key="8">
    <source>
        <dbReference type="EMBL" id="MBB3999448.1"/>
    </source>
</evidence>
<keyword evidence="5 6" id="KW-0884">PQQ biosynthesis</keyword>
<dbReference type="Gene3D" id="3.60.15.10">
    <property type="entry name" value="Ribonuclease Z/Hydroxyacylglutathione hydrolase-like"/>
    <property type="match status" value="1"/>
</dbReference>
<evidence type="ECO:0000256" key="5">
    <source>
        <dbReference type="ARBA" id="ARBA00022905"/>
    </source>
</evidence>
<accession>A0A7W6ML35</accession>
<comment type="caution">
    <text evidence="8">The sequence shown here is derived from an EMBL/GenBank/DDBJ whole genome shotgun (WGS) entry which is preliminary data.</text>
</comment>
<dbReference type="NCBIfam" id="TIGR02108">
    <property type="entry name" value="PQQ_syn_pqqB"/>
    <property type="match status" value="1"/>
</dbReference>
<keyword evidence="9" id="KW-1185">Reference proteome</keyword>
<comment type="similarity">
    <text evidence="2 6">Belongs to the PqqB family.</text>
</comment>
<name>A0A7W6ML35_9HYPH</name>
<feature type="domain" description="Metallo-beta-lactamase" evidence="7">
    <location>
        <begin position="75"/>
        <end position="300"/>
    </location>
</feature>
<dbReference type="SUPFAM" id="SSF56281">
    <property type="entry name" value="Metallo-hydrolase/oxidoreductase"/>
    <property type="match status" value="1"/>
</dbReference>
<organism evidence="8 9">
    <name type="scientific">Aureimonas pseudogalii</name>
    <dbReference type="NCBI Taxonomy" id="1744844"/>
    <lineage>
        <taxon>Bacteria</taxon>
        <taxon>Pseudomonadati</taxon>
        <taxon>Pseudomonadota</taxon>
        <taxon>Alphaproteobacteria</taxon>
        <taxon>Hyphomicrobiales</taxon>
        <taxon>Aurantimonadaceae</taxon>
        <taxon>Aureimonas</taxon>
    </lineage>
</organism>
<dbReference type="CDD" id="cd16274">
    <property type="entry name" value="PQQB-like_MBL-fold"/>
    <property type="match status" value="1"/>
</dbReference>
<proteinExistence type="inferred from homology"/>
<dbReference type="UniPathway" id="UPA00539"/>
<dbReference type="InterPro" id="IPR011842">
    <property type="entry name" value="PQQ_synth_PqqB"/>
</dbReference>
<evidence type="ECO:0000256" key="3">
    <source>
        <dbReference type="ARBA" id="ARBA00015084"/>
    </source>
</evidence>
<comment type="function">
    <text evidence="6">May be involved in the transport of PQQ or its precursor to the periplasm.</text>
</comment>
<gene>
    <name evidence="6" type="primary">pqqB</name>
    <name evidence="8" type="ORF">GGR04_003318</name>
</gene>
<evidence type="ECO:0000259" key="7">
    <source>
        <dbReference type="Pfam" id="PF12706"/>
    </source>
</evidence>
<evidence type="ECO:0000256" key="2">
    <source>
        <dbReference type="ARBA" id="ARBA00008481"/>
    </source>
</evidence>
<dbReference type="Pfam" id="PF12706">
    <property type="entry name" value="Lactamase_B_2"/>
    <property type="match status" value="1"/>
</dbReference>
<evidence type="ECO:0000256" key="1">
    <source>
        <dbReference type="ARBA" id="ARBA00004886"/>
    </source>
</evidence>
<dbReference type="GO" id="GO:0018189">
    <property type="term" value="P:pyrroloquinoline quinone biosynthetic process"/>
    <property type="evidence" value="ECO:0007669"/>
    <property type="project" value="UniProtKB-UniRule"/>
</dbReference>